<feature type="transmembrane region" description="Helical" evidence="1">
    <location>
        <begin position="12"/>
        <end position="33"/>
    </location>
</feature>
<dbReference type="AlphaFoldDB" id="A0A382XCU0"/>
<keyword evidence="1" id="KW-0812">Transmembrane</keyword>
<organism evidence="2">
    <name type="scientific">marine metagenome</name>
    <dbReference type="NCBI Taxonomy" id="408172"/>
    <lineage>
        <taxon>unclassified sequences</taxon>
        <taxon>metagenomes</taxon>
        <taxon>ecological metagenomes</taxon>
    </lineage>
</organism>
<dbReference type="EMBL" id="UINC01166626">
    <property type="protein sequence ID" value="SVD68684.1"/>
    <property type="molecule type" value="Genomic_DNA"/>
</dbReference>
<name>A0A382XCU0_9ZZZZ</name>
<evidence type="ECO:0000256" key="1">
    <source>
        <dbReference type="SAM" id="Phobius"/>
    </source>
</evidence>
<sequence length="62" mass="7309">MKFFNFGPDERLTFSLGLTKIAEIFLIFVRVLWHRWSVFGSVNQTSKDTKSLTSPVDLYIYF</sequence>
<reference evidence="2" key="1">
    <citation type="submission" date="2018-05" db="EMBL/GenBank/DDBJ databases">
        <authorList>
            <person name="Lanie J.A."/>
            <person name="Ng W.-L."/>
            <person name="Kazmierczak K.M."/>
            <person name="Andrzejewski T.M."/>
            <person name="Davidsen T.M."/>
            <person name="Wayne K.J."/>
            <person name="Tettelin H."/>
            <person name="Glass J.I."/>
            <person name="Rusch D."/>
            <person name="Podicherti R."/>
            <person name="Tsui H.-C.T."/>
            <person name="Winkler M.E."/>
        </authorList>
    </citation>
    <scope>NUCLEOTIDE SEQUENCE</scope>
</reference>
<accession>A0A382XCU0</accession>
<feature type="non-terminal residue" evidence="2">
    <location>
        <position position="62"/>
    </location>
</feature>
<proteinExistence type="predicted"/>
<evidence type="ECO:0000313" key="2">
    <source>
        <dbReference type="EMBL" id="SVD68684.1"/>
    </source>
</evidence>
<keyword evidence="1" id="KW-1133">Transmembrane helix</keyword>
<keyword evidence="1" id="KW-0472">Membrane</keyword>
<gene>
    <name evidence="2" type="ORF">METZ01_LOCUS421538</name>
</gene>
<protein>
    <submittedName>
        <fullName evidence="2">Uncharacterized protein</fullName>
    </submittedName>
</protein>